<dbReference type="AlphaFoldDB" id="A0A8H6Y079"/>
<reference evidence="1" key="1">
    <citation type="submission" date="2020-05" db="EMBL/GenBank/DDBJ databases">
        <title>Mycena genomes resolve the evolution of fungal bioluminescence.</title>
        <authorList>
            <person name="Tsai I.J."/>
        </authorList>
    </citation>
    <scope>NUCLEOTIDE SEQUENCE</scope>
    <source>
        <strain evidence="1">160909Yilan</strain>
    </source>
</reference>
<keyword evidence="2" id="KW-1185">Reference proteome</keyword>
<organism evidence="1 2">
    <name type="scientific">Mycena sanguinolenta</name>
    <dbReference type="NCBI Taxonomy" id="230812"/>
    <lineage>
        <taxon>Eukaryota</taxon>
        <taxon>Fungi</taxon>
        <taxon>Dikarya</taxon>
        <taxon>Basidiomycota</taxon>
        <taxon>Agaricomycotina</taxon>
        <taxon>Agaricomycetes</taxon>
        <taxon>Agaricomycetidae</taxon>
        <taxon>Agaricales</taxon>
        <taxon>Marasmiineae</taxon>
        <taxon>Mycenaceae</taxon>
        <taxon>Mycena</taxon>
    </lineage>
</organism>
<comment type="caution">
    <text evidence="1">The sequence shown here is derived from an EMBL/GenBank/DDBJ whole genome shotgun (WGS) entry which is preliminary data.</text>
</comment>
<protein>
    <submittedName>
        <fullName evidence="1">Uncharacterized protein</fullName>
    </submittedName>
</protein>
<name>A0A8H6Y079_9AGAR</name>
<dbReference type="EMBL" id="JACAZH010000016">
    <property type="protein sequence ID" value="KAF7349415.1"/>
    <property type="molecule type" value="Genomic_DNA"/>
</dbReference>
<proteinExistence type="predicted"/>
<sequence>MILLYFLPWQFNPTSPAGSFHAGAPWQPGRSAPRWSQNAINASPWIAYVDALANGVDTVSAAFLQLVEFHERSQLDKSLSDLLRSSLSNGYVAPEDLLSVVDWGRLRNLAVSRVFPPLSTNPLGYLEGHELQLPNQTTSRDFQCNRPLRRGETSALSIGRDADYLLLFDSGIFIVHAVA</sequence>
<evidence type="ECO:0000313" key="1">
    <source>
        <dbReference type="EMBL" id="KAF7349415.1"/>
    </source>
</evidence>
<gene>
    <name evidence="1" type="ORF">MSAN_01731400</name>
</gene>
<evidence type="ECO:0000313" key="2">
    <source>
        <dbReference type="Proteomes" id="UP000623467"/>
    </source>
</evidence>
<accession>A0A8H6Y079</accession>
<dbReference type="OrthoDB" id="3020559at2759"/>
<dbReference type="Proteomes" id="UP000623467">
    <property type="component" value="Unassembled WGS sequence"/>
</dbReference>